<reference evidence="2" key="1">
    <citation type="submission" date="2022-10" db="EMBL/GenBank/DDBJ databases">
        <authorList>
            <person name="Chen Y."/>
            <person name="Dougan E. K."/>
            <person name="Chan C."/>
            <person name="Rhodes N."/>
            <person name="Thang M."/>
        </authorList>
    </citation>
    <scope>NUCLEOTIDE SEQUENCE</scope>
</reference>
<dbReference type="EMBL" id="CAMXCT020001178">
    <property type="protein sequence ID" value="CAL1140925.1"/>
    <property type="molecule type" value="Genomic_DNA"/>
</dbReference>
<dbReference type="EMBL" id="CAMXCT010001178">
    <property type="protein sequence ID" value="CAI3987550.1"/>
    <property type="molecule type" value="Genomic_DNA"/>
</dbReference>
<sequence length="324" mass="36380">MGPAGEFLKLLRKPNMAKPKGDQDLPEEWDEPKVEDKEAEPKEEDEHEESEDEAAWMEKCANTFVQKEPDGEDVPADHEDVDATEEDYQEQEEEADGADDGTIELDEHDDAADGDAVMADADQEDDDDKQKKLHAKEYAEMDGARDKLANFVKGESKKRKAEDVQKEDVQQNHGWHRNRNKGNYGRKGNNKGWRGWWSPKGKGWGKGHKWSKPWHEWKGSGSASSHSGGGSPAEVLRADKKGGYYLPNGQGYIDANMQYHAHLGLFQPGEGLKAKGKSRVRGGAVVQHQKHQQRVAEERKAADEHSRSLTMKLCSITEKALDKL</sequence>
<feature type="compositionally biased region" description="Basic residues" evidence="1">
    <location>
        <begin position="203"/>
        <end position="212"/>
    </location>
</feature>
<feature type="compositionally biased region" description="Low complexity" evidence="1">
    <location>
        <begin position="181"/>
        <end position="201"/>
    </location>
</feature>
<dbReference type="EMBL" id="CAMXCT030001178">
    <property type="protein sequence ID" value="CAL4774862.1"/>
    <property type="molecule type" value="Genomic_DNA"/>
</dbReference>
<organism evidence="2">
    <name type="scientific">Cladocopium goreaui</name>
    <dbReference type="NCBI Taxonomy" id="2562237"/>
    <lineage>
        <taxon>Eukaryota</taxon>
        <taxon>Sar</taxon>
        <taxon>Alveolata</taxon>
        <taxon>Dinophyceae</taxon>
        <taxon>Suessiales</taxon>
        <taxon>Symbiodiniaceae</taxon>
        <taxon>Cladocopium</taxon>
    </lineage>
</organism>
<comment type="caution">
    <text evidence="2">The sequence shown here is derived from an EMBL/GenBank/DDBJ whole genome shotgun (WGS) entry which is preliminary data.</text>
</comment>
<feature type="compositionally biased region" description="Acidic residues" evidence="1">
    <location>
        <begin position="70"/>
        <end position="113"/>
    </location>
</feature>
<feature type="compositionally biased region" description="Basic and acidic residues" evidence="1">
    <location>
        <begin position="31"/>
        <end position="40"/>
    </location>
</feature>
<feature type="compositionally biased region" description="Basic and acidic residues" evidence="1">
    <location>
        <begin position="160"/>
        <end position="170"/>
    </location>
</feature>
<name>A0A9P1C9T3_9DINO</name>
<evidence type="ECO:0000256" key="1">
    <source>
        <dbReference type="SAM" id="MobiDB-lite"/>
    </source>
</evidence>
<keyword evidence="4" id="KW-1185">Reference proteome</keyword>
<feature type="region of interest" description="Disordered" evidence="1">
    <location>
        <begin position="1"/>
        <end position="235"/>
    </location>
</feature>
<evidence type="ECO:0000313" key="2">
    <source>
        <dbReference type="EMBL" id="CAI3987550.1"/>
    </source>
</evidence>
<feature type="compositionally biased region" description="Acidic residues" evidence="1">
    <location>
        <begin position="41"/>
        <end position="55"/>
    </location>
</feature>
<reference evidence="3" key="2">
    <citation type="submission" date="2024-04" db="EMBL/GenBank/DDBJ databases">
        <authorList>
            <person name="Chen Y."/>
            <person name="Shah S."/>
            <person name="Dougan E. K."/>
            <person name="Thang M."/>
            <person name="Chan C."/>
        </authorList>
    </citation>
    <scope>NUCLEOTIDE SEQUENCE [LARGE SCALE GENOMIC DNA]</scope>
</reference>
<dbReference type="Proteomes" id="UP001152797">
    <property type="component" value="Unassembled WGS sequence"/>
</dbReference>
<accession>A0A9P1C9T3</accession>
<proteinExistence type="predicted"/>
<dbReference type="AlphaFoldDB" id="A0A9P1C9T3"/>
<evidence type="ECO:0000313" key="3">
    <source>
        <dbReference type="EMBL" id="CAL1140925.1"/>
    </source>
</evidence>
<feature type="compositionally biased region" description="Basic and acidic residues" evidence="1">
    <location>
        <begin position="135"/>
        <end position="148"/>
    </location>
</feature>
<evidence type="ECO:0000313" key="4">
    <source>
        <dbReference type="Proteomes" id="UP001152797"/>
    </source>
</evidence>
<gene>
    <name evidence="2" type="ORF">C1SCF055_LOCUS14810</name>
</gene>
<protein>
    <submittedName>
        <fullName evidence="2">Uncharacterized protein</fullName>
    </submittedName>
</protein>